<dbReference type="EMBL" id="GBXM01078921">
    <property type="protein sequence ID" value="JAH29656.1"/>
    <property type="molecule type" value="Transcribed_RNA"/>
</dbReference>
<proteinExistence type="predicted"/>
<accession>A0A0E9RKG5</accession>
<organism evidence="1">
    <name type="scientific">Anguilla anguilla</name>
    <name type="common">European freshwater eel</name>
    <name type="synonym">Muraena anguilla</name>
    <dbReference type="NCBI Taxonomy" id="7936"/>
    <lineage>
        <taxon>Eukaryota</taxon>
        <taxon>Metazoa</taxon>
        <taxon>Chordata</taxon>
        <taxon>Craniata</taxon>
        <taxon>Vertebrata</taxon>
        <taxon>Euteleostomi</taxon>
        <taxon>Actinopterygii</taxon>
        <taxon>Neopterygii</taxon>
        <taxon>Teleostei</taxon>
        <taxon>Anguilliformes</taxon>
        <taxon>Anguillidae</taxon>
        <taxon>Anguilla</taxon>
    </lineage>
</organism>
<dbReference type="AlphaFoldDB" id="A0A0E9RKG5"/>
<evidence type="ECO:0000313" key="1">
    <source>
        <dbReference type="EMBL" id="JAH29656.1"/>
    </source>
</evidence>
<protein>
    <submittedName>
        <fullName evidence="1">Uncharacterized protein</fullName>
    </submittedName>
</protein>
<reference evidence="1" key="1">
    <citation type="submission" date="2014-11" db="EMBL/GenBank/DDBJ databases">
        <authorList>
            <person name="Amaro Gonzalez C."/>
        </authorList>
    </citation>
    <scope>NUCLEOTIDE SEQUENCE</scope>
</reference>
<reference evidence="1" key="2">
    <citation type="journal article" date="2015" name="Fish Shellfish Immunol.">
        <title>Early steps in the European eel (Anguilla anguilla)-Vibrio vulnificus interaction in the gills: Role of the RtxA13 toxin.</title>
        <authorList>
            <person name="Callol A."/>
            <person name="Pajuelo D."/>
            <person name="Ebbesson L."/>
            <person name="Teles M."/>
            <person name="MacKenzie S."/>
            <person name="Amaro C."/>
        </authorList>
    </citation>
    <scope>NUCLEOTIDE SEQUENCE</scope>
</reference>
<name>A0A0E9RKG5_ANGAN</name>
<sequence length="20" mass="2113">MCAGGSQPVTIDLYSLNTDQ</sequence>